<reference evidence="3" key="1">
    <citation type="journal article" date="2013" name="Science">
        <title>The Amborella genome and the evolution of flowering plants.</title>
        <authorList>
            <consortium name="Amborella Genome Project"/>
        </authorList>
    </citation>
    <scope>NUCLEOTIDE SEQUENCE [LARGE SCALE GENOMIC DNA]</scope>
</reference>
<proteinExistence type="predicted"/>
<keyword evidence="1" id="KW-0472">Membrane</keyword>
<keyword evidence="1" id="KW-1133">Transmembrane helix</keyword>
<protein>
    <submittedName>
        <fullName evidence="2">Uncharacterized protein</fullName>
    </submittedName>
</protein>
<sequence length="92" mass="10406">MRRIQDVGCKMLASERGFWFYRRGLQSIMADRGICFYGGQVDGSRGRESSFGKSEDRRRRYLLYFVGALSLYASGETLYQVMTNISGAAGIL</sequence>
<dbReference type="HOGENOM" id="CLU_2416258_0_0_1"/>
<dbReference type="Gramene" id="ERM97032">
    <property type="protein sequence ID" value="ERM97032"/>
    <property type="gene ID" value="AMTR_s00122p00041950"/>
</dbReference>
<dbReference type="Proteomes" id="UP000017836">
    <property type="component" value="Unassembled WGS sequence"/>
</dbReference>
<evidence type="ECO:0000256" key="1">
    <source>
        <dbReference type="SAM" id="Phobius"/>
    </source>
</evidence>
<feature type="transmembrane region" description="Helical" evidence="1">
    <location>
        <begin position="61"/>
        <end position="82"/>
    </location>
</feature>
<dbReference type="EMBL" id="KI396610">
    <property type="protein sequence ID" value="ERM97032.1"/>
    <property type="molecule type" value="Genomic_DNA"/>
</dbReference>
<keyword evidence="3" id="KW-1185">Reference proteome</keyword>
<keyword evidence="1" id="KW-0812">Transmembrane</keyword>
<organism evidence="2 3">
    <name type="scientific">Amborella trichopoda</name>
    <dbReference type="NCBI Taxonomy" id="13333"/>
    <lineage>
        <taxon>Eukaryota</taxon>
        <taxon>Viridiplantae</taxon>
        <taxon>Streptophyta</taxon>
        <taxon>Embryophyta</taxon>
        <taxon>Tracheophyta</taxon>
        <taxon>Spermatophyta</taxon>
        <taxon>Magnoliopsida</taxon>
        <taxon>Amborellales</taxon>
        <taxon>Amborellaceae</taxon>
        <taxon>Amborella</taxon>
    </lineage>
</organism>
<dbReference type="AlphaFoldDB" id="W1NMC0"/>
<evidence type="ECO:0000313" key="2">
    <source>
        <dbReference type="EMBL" id="ERM97032.1"/>
    </source>
</evidence>
<gene>
    <name evidence="2" type="ORF">AMTR_s00122p00041950</name>
</gene>
<name>W1NMC0_AMBTC</name>
<evidence type="ECO:0000313" key="3">
    <source>
        <dbReference type="Proteomes" id="UP000017836"/>
    </source>
</evidence>
<accession>W1NMC0</accession>